<evidence type="ECO:0000313" key="3">
    <source>
        <dbReference type="Proteomes" id="UP001060919"/>
    </source>
</evidence>
<sequence>MATIKKAQIDEKYLWIGGGILAVIVVIFVFGRLSGKEDSKDPSDANPNIQPITVSTDSGNIDWDPSALVKEIHTAYKVNWTSGRCKALKTLMNLQDVQLRAVAEGYLKVYGETLRKVLEGAWVACWNVIGNDPHYIVINRLNTLQIP</sequence>
<keyword evidence="1" id="KW-1133">Transmembrane helix</keyword>
<keyword evidence="1" id="KW-0812">Transmembrane</keyword>
<proteinExistence type="predicted"/>
<accession>A0A915YGI4</accession>
<organism evidence="2 3">
    <name type="scientific">Aureispira anguillae</name>
    <dbReference type="NCBI Taxonomy" id="2864201"/>
    <lineage>
        <taxon>Bacteria</taxon>
        <taxon>Pseudomonadati</taxon>
        <taxon>Bacteroidota</taxon>
        <taxon>Saprospiria</taxon>
        <taxon>Saprospirales</taxon>
        <taxon>Saprospiraceae</taxon>
        <taxon>Aureispira</taxon>
    </lineage>
</organism>
<protein>
    <submittedName>
        <fullName evidence="2">Uncharacterized protein</fullName>
    </submittedName>
</protein>
<dbReference type="Proteomes" id="UP001060919">
    <property type="component" value="Chromosome"/>
</dbReference>
<dbReference type="RefSeq" id="WP_264788095.1">
    <property type="nucleotide sequence ID" value="NZ_AP026867.1"/>
</dbReference>
<evidence type="ECO:0000256" key="1">
    <source>
        <dbReference type="SAM" id="Phobius"/>
    </source>
</evidence>
<evidence type="ECO:0000313" key="2">
    <source>
        <dbReference type="EMBL" id="BDS12737.1"/>
    </source>
</evidence>
<gene>
    <name evidence="2" type="ORF">AsAng_0034620</name>
</gene>
<keyword evidence="1" id="KW-0472">Membrane</keyword>
<reference evidence="2" key="1">
    <citation type="submission" date="2022-09" db="EMBL/GenBank/DDBJ databases">
        <title>Aureispira anguillicida sp. nov., isolated from Leptocephalus of Japanese eel Anguilla japonica.</title>
        <authorList>
            <person name="Yuasa K."/>
            <person name="Mekata T."/>
            <person name="Ikunari K."/>
        </authorList>
    </citation>
    <scope>NUCLEOTIDE SEQUENCE</scope>
    <source>
        <strain evidence="2">EL160426</strain>
    </source>
</reference>
<dbReference type="KEGG" id="aup:AsAng_0034620"/>
<dbReference type="AlphaFoldDB" id="A0A915YGI4"/>
<dbReference type="EMBL" id="AP026867">
    <property type="protein sequence ID" value="BDS12737.1"/>
    <property type="molecule type" value="Genomic_DNA"/>
</dbReference>
<name>A0A915YGI4_9BACT</name>
<feature type="transmembrane region" description="Helical" evidence="1">
    <location>
        <begin position="12"/>
        <end position="30"/>
    </location>
</feature>
<keyword evidence="3" id="KW-1185">Reference proteome</keyword>